<protein>
    <recommendedName>
        <fullName evidence="4">HMA domain-containing protein</fullName>
    </recommendedName>
</protein>
<dbReference type="PANTHER" id="PTHR47005">
    <property type="entry name" value="HEAVY METAL TRANSPORT/DETOXIFICATION SUPERFAMILY PROTEIN"/>
    <property type="match status" value="1"/>
</dbReference>
<evidence type="ECO:0008006" key="4">
    <source>
        <dbReference type="Google" id="ProtNLM"/>
    </source>
</evidence>
<evidence type="ECO:0000313" key="2">
    <source>
        <dbReference type="EMBL" id="RVW58873.1"/>
    </source>
</evidence>
<dbReference type="PANTHER" id="PTHR47005:SF5">
    <property type="entry name" value="HEAVY METAL TRANSPORT_DETOXIFICATION SUPERFAMILY PROTEIN"/>
    <property type="match status" value="1"/>
</dbReference>
<accession>A0A438FFY1</accession>
<proteinExistence type="predicted"/>
<feature type="region of interest" description="Disordered" evidence="1">
    <location>
        <begin position="67"/>
        <end position="126"/>
    </location>
</feature>
<dbReference type="EMBL" id="QGNW01000921">
    <property type="protein sequence ID" value="RVW58873.1"/>
    <property type="molecule type" value="Genomic_DNA"/>
</dbReference>
<dbReference type="AlphaFoldDB" id="A0A438FFY1"/>
<reference evidence="2 3" key="1">
    <citation type="journal article" date="2018" name="PLoS Genet.">
        <title>Population sequencing reveals clonal diversity and ancestral inbreeding in the grapevine cultivar Chardonnay.</title>
        <authorList>
            <person name="Roach M.J."/>
            <person name="Johnson D.L."/>
            <person name="Bohlmann J."/>
            <person name="van Vuuren H.J."/>
            <person name="Jones S.J."/>
            <person name="Pretorius I.S."/>
            <person name="Schmidt S.A."/>
            <person name="Borneman A.R."/>
        </authorList>
    </citation>
    <scope>NUCLEOTIDE SEQUENCE [LARGE SCALE GENOMIC DNA]</scope>
    <source>
        <strain evidence="3">cv. Chardonnay</strain>
        <tissue evidence="2">Leaf</tissue>
    </source>
</reference>
<evidence type="ECO:0000256" key="1">
    <source>
        <dbReference type="SAM" id="MobiDB-lite"/>
    </source>
</evidence>
<comment type="caution">
    <text evidence="2">The sequence shown here is derived from an EMBL/GenBank/DDBJ whole genome shotgun (WGS) entry which is preliminary data.</text>
</comment>
<dbReference type="OrthoDB" id="785270at2759"/>
<organism evidence="2 3">
    <name type="scientific">Vitis vinifera</name>
    <name type="common">Grape</name>
    <dbReference type="NCBI Taxonomy" id="29760"/>
    <lineage>
        <taxon>Eukaryota</taxon>
        <taxon>Viridiplantae</taxon>
        <taxon>Streptophyta</taxon>
        <taxon>Embryophyta</taxon>
        <taxon>Tracheophyta</taxon>
        <taxon>Spermatophyta</taxon>
        <taxon>Magnoliopsida</taxon>
        <taxon>eudicotyledons</taxon>
        <taxon>Gunneridae</taxon>
        <taxon>Pentapetalae</taxon>
        <taxon>rosids</taxon>
        <taxon>Vitales</taxon>
        <taxon>Vitaceae</taxon>
        <taxon>Viteae</taxon>
        <taxon>Vitis</taxon>
    </lineage>
</organism>
<feature type="compositionally biased region" description="Basic and acidic residues" evidence="1">
    <location>
        <begin position="67"/>
        <end position="112"/>
    </location>
</feature>
<dbReference type="Proteomes" id="UP000288805">
    <property type="component" value="Unassembled WGS sequence"/>
</dbReference>
<gene>
    <name evidence="2" type="ORF">CK203_108321</name>
</gene>
<evidence type="ECO:0000313" key="3">
    <source>
        <dbReference type="Proteomes" id="UP000288805"/>
    </source>
</evidence>
<name>A0A438FFY1_VITVI</name>
<sequence>MVLKVDLGCERCCKKIRKLICKIPEIKEYAFHEKDNAVMIKVVCCCPEKIKTKLICKGGKIIHSIEVRAPEKPKPPAEKPKPPADKPKPPADKPKPPADKPEPPADKPKPPADKPNPQADKPKVPVPTPVTGYPPFIYPPGVCCKSCYEGRGGGPCHHGYGIPRQPPSYDGYMRLVPSYDGWPSGCRCNRSYGCRCEFFTEENPACTIM</sequence>